<evidence type="ECO:0000313" key="1">
    <source>
        <dbReference type="EMBL" id="RHN78582.1"/>
    </source>
</evidence>
<name>A0A396JMI2_MEDTR</name>
<sequence length="290" mass="33802">MWIMFQIRNQSNGPYVILLPNYVQIGLDKKRKKLVPTFRTKQSENNIIKLKNRYQSFLHEIENHFIPIGIAFPLSHSFNPSISNSFSHIFSFQPIIPINFVPINMSRMKLSKKLKPAKKAWKNLSNNFQSKLHKLNISKTFKTTLQHILSLFHSLTHLITSKTKTHRSLTSFKSSYAASPSYYHFQHKSFAAININDLYSQTHSVSSMNSSSNIHHAQGETSRDIEKVHVDDNNNDVETIEDAWKVVVSRSPMLQVDQKAEEFIYKFREDIRLQKEKSLLEFHERLARST</sequence>
<dbReference type="EMBL" id="PSQE01000001">
    <property type="protein sequence ID" value="RHN78582.1"/>
    <property type="molecule type" value="Genomic_DNA"/>
</dbReference>
<dbReference type="InterPro" id="IPR008480">
    <property type="entry name" value="DUF761_pln"/>
</dbReference>
<organism evidence="1">
    <name type="scientific">Medicago truncatula</name>
    <name type="common">Barrel medic</name>
    <name type="synonym">Medicago tribuloides</name>
    <dbReference type="NCBI Taxonomy" id="3880"/>
    <lineage>
        <taxon>Eukaryota</taxon>
        <taxon>Viridiplantae</taxon>
        <taxon>Streptophyta</taxon>
        <taxon>Embryophyta</taxon>
        <taxon>Tracheophyta</taxon>
        <taxon>Spermatophyta</taxon>
        <taxon>Magnoliopsida</taxon>
        <taxon>eudicotyledons</taxon>
        <taxon>Gunneridae</taxon>
        <taxon>Pentapetalae</taxon>
        <taxon>rosids</taxon>
        <taxon>fabids</taxon>
        <taxon>Fabales</taxon>
        <taxon>Fabaceae</taxon>
        <taxon>Papilionoideae</taxon>
        <taxon>50 kb inversion clade</taxon>
        <taxon>NPAAA clade</taxon>
        <taxon>Hologalegina</taxon>
        <taxon>IRL clade</taxon>
        <taxon>Trifolieae</taxon>
        <taxon>Medicago</taxon>
    </lineage>
</organism>
<dbReference type="Proteomes" id="UP000265566">
    <property type="component" value="Chromosome 1"/>
</dbReference>
<protein>
    <recommendedName>
        <fullName evidence="2">DUF761 domain protein</fullName>
    </recommendedName>
</protein>
<dbReference type="AlphaFoldDB" id="A0A396JMI2"/>
<dbReference type="Pfam" id="PF05553">
    <property type="entry name" value="DUF761"/>
    <property type="match status" value="1"/>
</dbReference>
<accession>A0A396JMI2</accession>
<evidence type="ECO:0008006" key="2">
    <source>
        <dbReference type="Google" id="ProtNLM"/>
    </source>
</evidence>
<dbReference type="Gramene" id="rna2200">
    <property type="protein sequence ID" value="RHN78582.1"/>
    <property type="gene ID" value="gene2200"/>
</dbReference>
<comment type="caution">
    <text evidence="1">The sequence shown here is derived from an EMBL/GenBank/DDBJ whole genome shotgun (WGS) entry which is preliminary data.</text>
</comment>
<reference evidence="1" key="1">
    <citation type="journal article" date="2018" name="Nat. Plants">
        <title>Whole-genome landscape of Medicago truncatula symbiotic genes.</title>
        <authorList>
            <person name="Pecrix Y."/>
            <person name="Gamas P."/>
            <person name="Carrere S."/>
        </authorList>
    </citation>
    <scope>NUCLEOTIDE SEQUENCE</scope>
    <source>
        <tissue evidence="1">Leaves</tissue>
    </source>
</reference>
<gene>
    <name evidence="1" type="ORF">MtrunA17_Chr1g0167501</name>
</gene>
<proteinExistence type="predicted"/>